<dbReference type="Gene3D" id="3.30.460.10">
    <property type="entry name" value="Beta Polymerase, domain 2"/>
    <property type="match status" value="1"/>
</dbReference>
<feature type="domain" description="Polymerase beta nucleotidyltransferase" evidence="1">
    <location>
        <begin position="9"/>
        <end position="55"/>
    </location>
</feature>
<evidence type="ECO:0000313" key="3">
    <source>
        <dbReference type="Proteomes" id="UP000824205"/>
    </source>
</evidence>
<dbReference type="CDD" id="cd05403">
    <property type="entry name" value="NT_KNTase_like"/>
    <property type="match status" value="1"/>
</dbReference>
<evidence type="ECO:0000313" key="2">
    <source>
        <dbReference type="EMBL" id="HIW86042.1"/>
    </source>
</evidence>
<proteinExistence type="predicted"/>
<gene>
    <name evidence="2" type="ORF">IAA48_06050</name>
</gene>
<name>A0A9D1RED2_9FIRM</name>
<accession>A0A9D1RED2</accession>
<comment type="caution">
    <text evidence="2">The sequence shown here is derived from an EMBL/GenBank/DDBJ whole genome shotgun (WGS) entry which is preliminary data.</text>
</comment>
<dbReference type="Proteomes" id="UP000824205">
    <property type="component" value="Unassembled WGS sequence"/>
</dbReference>
<reference evidence="2" key="2">
    <citation type="submission" date="2021-04" db="EMBL/GenBank/DDBJ databases">
        <authorList>
            <person name="Gilroy R."/>
        </authorList>
    </citation>
    <scope>NUCLEOTIDE SEQUENCE</scope>
    <source>
        <strain evidence="2">421</strain>
    </source>
</reference>
<dbReference type="InterPro" id="IPR043519">
    <property type="entry name" value="NT_sf"/>
</dbReference>
<dbReference type="EMBL" id="DXGE01000026">
    <property type="protein sequence ID" value="HIW86042.1"/>
    <property type="molecule type" value="Genomic_DNA"/>
</dbReference>
<dbReference type="Pfam" id="PF18765">
    <property type="entry name" value="Polbeta"/>
    <property type="match status" value="1"/>
</dbReference>
<organism evidence="2 3">
    <name type="scientific">Candidatus Eubacterium faecipullorum</name>
    <dbReference type="NCBI Taxonomy" id="2838571"/>
    <lineage>
        <taxon>Bacteria</taxon>
        <taxon>Bacillati</taxon>
        <taxon>Bacillota</taxon>
        <taxon>Clostridia</taxon>
        <taxon>Eubacteriales</taxon>
        <taxon>Eubacteriaceae</taxon>
        <taxon>Eubacterium</taxon>
    </lineage>
</organism>
<evidence type="ECO:0000259" key="1">
    <source>
        <dbReference type="Pfam" id="PF18765"/>
    </source>
</evidence>
<dbReference type="SUPFAM" id="SSF81301">
    <property type="entry name" value="Nucleotidyltransferase"/>
    <property type="match status" value="1"/>
</dbReference>
<sequence>MKKFSVFLKKFKAYAENNDKIDCALIVGSYARGACREDSDLDIVIITPFKSEFTESDGFANAFGRVVKLQTEYYGACTSLRVWYSSGEEIEFGFVNPQWIKIPLDPGTLGVLHDGYIVLTDKKNYFKAL</sequence>
<dbReference type="AlphaFoldDB" id="A0A9D1RED2"/>
<reference evidence="2" key="1">
    <citation type="journal article" date="2021" name="PeerJ">
        <title>Extensive microbial diversity within the chicken gut microbiome revealed by metagenomics and culture.</title>
        <authorList>
            <person name="Gilroy R."/>
            <person name="Ravi A."/>
            <person name="Getino M."/>
            <person name="Pursley I."/>
            <person name="Horton D.L."/>
            <person name="Alikhan N.F."/>
            <person name="Baker D."/>
            <person name="Gharbi K."/>
            <person name="Hall N."/>
            <person name="Watson M."/>
            <person name="Adriaenssens E.M."/>
            <person name="Foster-Nyarko E."/>
            <person name="Jarju S."/>
            <person name="Secka A."/>
            <person name="Antonio M."/>
            <person name="Oren A."/>
            <person name="Chaudhuri R.R."/>
            <person name="La Ragione R."/>
            <person name="Hildebrand F."/>
            <person name="Pallen M.J."/>
        </authorList>
    </citation>
    <scope>NUCLEOTIDE SEQUENCE</scope>
    <source>
        <strain evidence="2">421</strain>
    </source>
</reference>
<dbReference type="InterPro" id="IPR041633">
    <property type="entry name" value="Polbeta"/>
</dbReference>
<protein>
    <submittedName>
        <fullName evidence="2">Nucleotidyltransferase domain-containing protein</fullName>
    </submittedName>
</protein>